<proteinExistence type="predicted"/>
<dbReference type="AlphaFoldDB" id="A0A1G2AY01"/>
<protein>
    <submittedName>
        <fullName evidence="1">Uncharacterized protein</fullName>
    </submittedName>
</protein>
<dbReference type="Proteomes" id="UP000176952">
    <property type="component" value="Unassembled WGS sequence"/>
</dbReference>
<organism evidence="1 2">
    <name type="scientific">Candidatus Kerfeldbacteria bacterium RIFCSPHIGHO2_12_FULL_48_17</name>
    <dbReference type="NCBI Taxonomy" id="1798542"/>
    <lineage>
        <taxon>Bacteria</taxon>
        <taxon>Candidatus Kerfeldiibacteriota</taxon>
    </lineage>
</organism>
<reference evidence="1 2" key="1">
    <citation type="journal article" date="2016" name="Nat. Commun.">
        <title>Thousands of microbial genomes shed light on interconnected biogeochemical processes in an aquifer system.</title>
        <authorList>
            <person name="Anantharaman K."/>
            <person name="Brown C.T."/>
            <person name="Hug L.A."/>
            <person name="Sharon I."/>
            <person name="Castelle C.J."/>
            <person name="Probst A.J."/>
            <person name="Thomas B.C."/>
            <person name="Singh A."/>
            <person name="Wilkins M.J."/>
            <person name="Karaoz U."/>
            <person name="Brodie E.L."/>
            <person name="Williams K.H."/>
            <person name="Hubbard S.S."/>
            <person name="Banfield J.F."/>
        </authorList>
    </citation>
    <scope>NUCLEOTIDE SEQUENCE [LARGE SCALE GENOMIC DNA]</scope>
</reference>
<sequence length="80" mass="9263">MAQNIFVAKAWFKDENYATGHWKILVIASTERDLARDTAYETWGHIPTSNFSLTEHEFTPDMVIDCSPPHGERKRELGHF</sequence>
<dbReference type="EMBL" id="MHKD01000044">
    <property type="protein sequence ID" value="OGY81386.1"/>
    <property type="molecule type" value="Genomic_DNA"/>
</dbReference>
<evidence type="ECO:0000313" key="1">
    <source>
        <dbReference type="EMBL" id="OGY81386.1"/>
    </source>
</evidence>
<evidence type="ECO:0000313" key="2">
    <source>
        <dbReference type="Proteomes" id="UP000176952"/>
    </source>
</evidence>
<accession>A0A1G2AY01</accession>
<gene>
    <name evidence="1" type="ORF">A3F54_01895</name>
</gene>
<name>A0A1G2AY01_9BACT</name>
<comment type="caution">
    <text evidence="1">The sequence shown here is derived from an EMBL/GenBank/DDBJ whole genome shotgun (WGS) entry which is preliminary data.</text>
</comment>
<dbReference type="STRING" id="1798542.A3F54_01895"/>